<keyword evidence="4" id="KW-1185">Reference proteome</keyword>
<evidence type="ECO:0000256" key="1">
    <source>
        <dbReference type="ARBA" id="ARBA00010201"/>
    </source>
</evidence>
<dbReference type="AlphaFoldDB" id="A0A5B8L2A6"/>
<dbReference type="CDD" id="cd04335">
    <property type="entry name" value="PrdX_deacylase"/>
    <property type="match status" value="1"/>
</dbReference>
<dbReference type="FunFam" id="3.90.960.10:FF:000005">
    <property type="entry name" value="Putative prolyl-tRNA synthetase"/>
    <property type="match status" value="1"/>
</dbReference>
<dbReference type="PANTHER" id="PTHR31423">
    <property type="entry name" value="YBAK DOMAIN-CONTAINING PROTEIN"/>
    <property type="match status" value="1"/>
</dbReference>
<evidence type="ECO:0000313" key="4">
    <source>
        <dbReference type="Proteomes" id="UP000321389"/>
    </source>
</evidence>
<dbReference type="Pfam" id="PF04073">
    <property type="entry name" value="tRNA_edit"/>
    <property type="match status" value="1"/>
</dbReference>
<dbReference type="GO" id="GO:0002161">
    <property type="term" value="F:aminoacyl-tRNA deacylase activity"/>
    <property type="evidence" value="ECO:0007669"/>
    <property type="project" value="InterPro"/>
</dbReference>
<dbReference type="KEGG" id="niy:FQ775_16420"/>
<evidence type="ECO:0000313" key="3">
    <source>
        <dbReference type="EMBL" id="QDZ01832.1"/>
    </source>
</evidence>
<accession>A0A5B8L2A6</accession>
<dbReference type="EMBL" id="CP042301">
    <property type="protein sequence ID" value="QDZ01832.1"/>
    <property type="molecule type" value="Genomic_DNA"/>
</dbReference>
<dbReference type="Proteomes" id="UP000321389">
    <property type="component" value="Chromosome"/>
</dbReference>
<dbReference type="PANTHER" id="PTHR31423:SF3">
    <property type="entry name" value="PROLYL-TRNA SYNTHETASE ASSOCIATED DOMAIN-CONTAINING PROTEIN 1-RELATED"/>
    <property type="match status" value="1"/>
</dbReference>
<dbReference type="SUPFAM" id="SSF55826">
    <property type="entry name" value="YbaK/ProRS associated domain"/>
    <property type="match status" value="1"/>
</dbReference>
<sequence>MSATTTPDDLLAFLERLGISVSTVKHPPLNTVTESQALRGELAGGHTKNLFLKDKKSQYFLVTVGEEAEVDLKALHRLIGASGRVSFGSAEALMELLGVRPGAVTAFGVINDRDKRVKVVLDASLLGHEVINCHPLTNDATTQIARDDLLRFLKETGHEPAILNVSGGSPHL</sequence>
<name>A0A5B8L2A6_9HYPH</name>
<dbReference type="RefSeq" id="WP_146300473.1">
    <property type="nucleotide sequence ID" value="NZ_CP042301.2"/>
</dbReference>
<reference evidence="3" key="1">
    <citation type="submission" date="2020-04" db="EMBL/GenBank/DDBJ databases">
        <title>Nitratireductor sp. nov. isolated from mangrove soil.</title>
        <authorList>
            <person name="Ye Y."/>
        </authorList>
    </citation>
    <scope>NUCLEOTIDE SEQUENCE</scope>
    <source>
        <strain evidence="3">SY7</strain>
    </source>
</reference>
<evidence type="ECO:0000259" key="2">
    <source>
        <dbReference type="Pfam" id="PF04073"/>
    </source>
</evidence>
<dbReference type="InterPro" id="IPR040285">
    <property type="entry name" value="ProX/PRXD1"/>
</dbReference>
<comment type="similarity">
    <text evidence="1">Belongs to the PRORSD1 family.</text>
</comment>
<organism evidence="3 4">
    <name type="scientific">Nitratireductor mangrovi</name>
    <dbReference type="NCBI Taxonomy" id="2599600"/>
    <lineage>
        <taxon>Bacteria</taxon>
        <taxon>Pseudomonadati</taxon>
        <taxon>Pseudomonadota</taxon>
        <taxon>Alphaproteobacteria</taxon>
        <taxon>Hyphomicrobiales</taxon>
        <taxon>Phyllobacteriaceae</taxon>
        <taxon>Nitratireductor</taxon>
    </lineage>
</organism>
<dbReference type="OrthoDB" id="5145315at2"/>
<dbReference type="Gene3D" id="3.90.960.10">
    <property type="entry name" value="YbaK/aminoacyl-tRNA synthetase-associated domain"/>
    <property type="match status" value="1"/>
</dbReference>
<dbReference type="GO" id="GO:0004812">
    <property type="term" value="F:aminoacyl-tRNA ligase activity"/>
    <property type="evidence" value="ECO:0007669"/>
    <property type="project" value="UniProtKB-KW"/>
</dbReference>
<feature type="domain" description="YbaK/aminoacyl-tRNA synthetase-associated" evidence="2">
    <location>
        <begin position="26"/>
        <end position="152"/>
    </location>
</feature>
<dbReference type="InterPro" id="IPR036754">
    <property type="entry name" value="YbaK/aa-tRNA-synt-asso_dom_sf"/>
</dbReference>
<protein>
    <submittedName>
        <fullName evidence="3">Prolyl-tRNA synthetase associated domain-containing protein</fullName>
    </submittedName>
</protein>
<gene>
    <name evidence="3" type="ORF">FQ775_16420</name>
</gene>
<dbReference type="InterPro" id="IPR007214">
    <property type="entry name" value="YbaK/aa-tRNA-synth-assoc-dom"/>
</dbReference>
<proteinExistence type="inferred from homology"/>